<accession>A0A2A9ND56</accession>
<keyword evidence="2" id="KW-1185">Reference proteome</keyword>
<evidence type="ECO:0000313" key="1">
    <source>
        <dbReference type="EMBL" id="PFH48955.1"/>
    </source>
</evidence>
<dbReference type="Proteomes" id="UP000242287">
    <property type="component" value="Unassembled WGS sequence"/>
</dbReference>
<gene>
    <name evidence="1" type="ORF">AMATHDRAFT_41872</name>
</gene>
<evidence type="ECO:0000313" key="2">
    <source>
        <dbReference type="Proteomes" id="UP000242287"/>
    </source>
</evidence>
<proteinExistence type="predicted"/>
<protein>
    <submittedName>
        <fullName evidence="1">Uncharacterized protein</fullName>
    </submittedName>
</protein>
<name>A0A2A9ND56_9AGAR</name>
<dbReference type="AlphaFoldDB" id="A0A2A9ND56"/>
<sequence length="235" mass="26564">MPQHQISQFKPLDEAARACALRLSNCIIAAERANYQIRLLPPGHHYIEIARLFRLALLEYSGNEDVYPPLNADPAIGSLEWTETWRKIDAILARDASTSKDHFLKYITGSYATTLISKIELVRNPLQNQIIEAASDQASETLLPEIGYDYRTLPQSLPGLLRAREFLNIQVRCKDKHGRILEFFIIDLGTSTNGPWVKYLPINGMEGRDDVTVDANEMYDMLGDAEIIEIDSDSD</sequence>
<dbReference type="EMBL" id="KZ302044">
    <property type="protein sequence ID" value="PFH48955.1"/>
    <property type="molecule type" value="Genomic_DNA"/>
</dbReference>
<reference evidence="1 2" key="1">
    <citation type="submission" date="2014-02" db="EMBL/GenBank/DDBJ databases">
        <title>Transposable element dynamics among asymbiotic and ectomycorrhizal Amanita fungi.</title>
        <authorList>
            <consortium name="DOE Joint Genome Institute"/>
            <person name="Hess J."/>
            <person name="Skrede I."/>
            <person name="Wolfe B."/>
            <person name="LaButti K."/>
            <person name="Ohm R.A."/>
            <person name="Grigoriev I.V."/>
            <person name="Pringle A."/>
        </authorList>
    </citation>
    <scope>NUCLEOTIDE SEQUENCE [LARGE SCALE GENOMIC DNA]</scope>
    <source>
        <strain evidence="1 2">SKay4041</strain>
    </source>
</reference>
<organism evidence="1 2">
    <name type="scientific">Amanita thiersii Skay4041</name>
    <dbReference type="NCBI Taxonomy" id="703135"/>
    <lineage>
        <taxon>Eukaryota</taxon>
        <taxon>Fungi</taxon>
        <taxon>Dikarya</taxon>
        <taxon>Basidiomycota</taxon>
        <taxon>Agaricomycotina</taxon>
        <taxon>Agaricomycetes</taxon>
        <taxon>Agaricomycetidae</taxon>
        <taxon>Agaricales</taxon>
        <taxon>Pluteineae</taxon>
        <taxon>Amanitaceae</taxon>
        <taxon>Amanita</taxon>
    </lineage>
</organism>